<dbReference type="OrthoDB" id="2554199at2759"/>
<feature type="compositionally biased region" description="Low complexity" evidence="1">
    <location>
        <begin position="368"/>
        <end position="382"/>
    </location>
</feature>
<dbReference type="KEGG" id="pfp:PFL1_03295"/>
<feature type="compositionally biased region" description="Basic and acidic residues" evidence="1">
    <location>
        <begin position="160"/>
        <end position="169"/>
    </location>
</feature>
<evidence type="ECO:0000256" key="1">
    <source>
        <dbReference type="SAM" id="MobiDB-lite"/>
    </source>
</evidence>
<dbReference type="HOGENOM" id="CLU_679929_0_0_1"/>
<reference evidence="2 3" key="1">
    <citation type="journal article" date="2013" name="Plant Cell">
        <title>The transition from a phytopathogenic smut ancestor to an anamorphic biocontrol agent deciphered by comparative whole-genome analysis.</title>
        <authorList>
            <person name="Lefebvre F."/>
            <person name="Joly D.L."/>
            <person name="Labbe C."/>
            <person name="Teichmann B."/>
            <person name="Linning R."/>
            <person name="Belzile F."/>
            <person name="Bakkeren G."/>
            <person name="Belanger R.R."/>
        </authorList>
    </citation>
    <scope>NUCLEOTIDE SEQUENCE [LARGE SCALE GENOMIC DNA]</scope>
    <source>
        <strain evidence="2 3">PF-1</strain>
    </source>
</reference>
<organism evidence="2 3">
    <name type="scientific">Pseudozyma flocculosa PF-1</name>
    <dbReference type="NCBI Taxonomy" id="1277687"/>
    <lineage>
        <taxon>Eukaryota</taxon>
        <taxon>Fungi</taxon>
        <taxon>Dikarya</taxon>
        <taxon>Basidiomycota</taxon>
        <taxon>Ustilaginomycotina</taxon>
        <taxon>Ustilaginomycetes</taxon>
        <taxon>Ustilaginales</taxon>
        <taxon>Ustilaginaceae</taxon>
        <taxon>Pseudozyma</taxon>
    </lineage>
</organism>
<feature type="region of interest" description="Disordered" evidence="1">
    <location>
        <begin position="213"/>
        <end position="244"/>
    </location>
</feature>
<proteinExistence type="predicted"/>
<evidence type="ECO:0000313" key="3">
    <source>
        <dbReference type="Proteomes" id="UP000053664"/>
    </source>
</evidence>
<protein>
    <submittedName>
        <fullName evidence="2">Uncharacterized protein</fullName>
    </submittedName>
</protein>
<dbReference type="Proteomes" id="UP000053664">
    <property type="component" value="Unassembled WGS sequence"/>
</dbReference>
<accession>A0A061HAI7</accession>
<dbReference type="EMBL" id="KE361632">
    <property type="protein sequence ID" value="EPQ29005.1"/>
    <property type="molecule type" value="Genomic_DNA"/>
</dbReference>
<sequence length="405" mass="41953">MSAASRRAQVRSLLSARSGILVDRAESYLAAVDVWAGQGNAKVVQRIGTGLVAVCCWLAAESLDSTTFTRAAAERASGLTPIQFRNAERDLRAAVSSVGHSVPALQSSAALQPLTPSRRSAASSVHGTPSQRSAGADSPVPSRTTPSKRRRLDDVTSFDPADRSPEALRAKAQAAQSGTLFAKPPGHDPLPSPHAISALSTPRTTRFRDHLAGAQPLAHTPSRSSPLKRQRFDESPASAADPRAAAAEASFEAAMAAVAGAARTPSAVGPDCAATGIDARGNAGAGGEAGDKAVYGMDLADPLFDQPSAGHSRARRLQAMRKQVLGLGSSGRSHGGSRILTTRPTQTELQIRLESLRHRLAPLLDGQDGTAASSSDDPASAGDRWDAYGSAADLFICIPIVNPSS</sequence>
<feature type="region of interest" description="Disordered" evidence="1">
    <location>
        <begin position="107"/>
        <end position="197"/>
    </location>
</feature>
<name>A0A061HAI7_9BASI</name>
<feature type="compositionally biased region" description="Polar residues" evidence="1">
    <location>
        <begin position="107"/>
        <end position="133"/>
    </location>
</feature>
<dbReference type="AlphaFoldDB" id="A0A061HAI7"/>
<dbReference type="RefSeq" id="XP_007879003.1">
    <property type="nucleotide sequence ID" value="XM_007880812.1"/>
</dbReference>
<gene>
    <name evidence="2" type="ORF">PFL1_03295</name>
</gene>
<dbReference type="GeneID" id="19317405"/>
<evidence type="ECO:0000313" key="2">
    <source>
        <dbReference type="EMBL" id="EPQ29005.1"/>
    </source>
</evidence>
<dbReference type="eggNOG" id="ENOG502THM7">
    <property type="taxonomic scope" value="Eukaryota"/>
</dbReference>
<feature type="region of interest" description="Disordered" evidence="1">
    <location>
        <begin position="364"/>
        <end position="383"/>
    </location>
</feature>